<dbReference type="InterPro" id="IPR023631">
    <property type="entry name" value="Amidase_dom"/>
</dbReference>
<organism evidence="3 4">
    <name type="scientific">[Torrubiella] hemipterigena</name>
    <dbReference type="NCBI Taxonomy" id="1531966"/>
    <lineage>
        <taxon>Eukaryota</taxon>
        <taxon>Fungi</taxon>
        <taxon>Dikarya</taxon>
        <taxon>Ascomycota</taxon>
        <taxon>Pezizomycotina</taxon>
        <taxon>Sordariomycetes</taxon>
        <taxon>Hypocreomycetidae</taxon>
        <taxon>Hypocreales</taxon>
        <taxon>Clavicipitaceae</taxon>
        <taxon>Clavicipitaceae incertae sedis</taxon>
        <taxon>'Torrubiella' clade</taxon>
    </lineage>
</organism>
<feature type="domain" description="Amidase" evidence="2">
    <location>
        <begin position="35"/>
        <end position="425"/>
    </location>
</feature>
<dbReference type="OrthoDB" id="6428749at2759"/>
<dbReference type="EMBL" id="CDHN01000001">
    <property type="protein sequence ID" value="CEJ80047.1"/>
    <property type="molecule type" value="Genomic_DNA"/>
</dbReference>
<dbReference type="Gene3D" id="3.90.1300.10">
    <property type="entry name" value="Amidase signature (AS) domain"/>
    <property type="match status" value="1"/>
</dbReference>
<dbReference type="HOGENOM" id="CLU_009600_0_0_1"/>
<dbReference type="SUPFAM" id="SSF75304">
    <property type="entry name" value="Amidase signature (AS) enzymes"/>
    <property type="match status" value="1"/>
</dbReference>
<protein>
    <recommendedName>
        <fullName evidence="2">Amidase domain-containing protein</fullName>
    </recommendedName>
</protein>
<feature type="region of interest" description="Disordered" evidence="1">
    <location>
        <begin position="438"/>
        <end position="476"/>
    </location>
</feature>
<dbReference type="STRING" id="1531966.A0A0A1T1E1"/>
<dbReference type="PANTHER" id="PTHR11895">
    <property type="entry name" value="TRANSAMIDASE"/>
    <property type="match status" value="1"/>
</dbReference>
<accession>A0A0A1T1E1</accession>
<dbReference type="Pfam" id="PF01425">
    <property type="entry name" value="Amidase"/>
    <property type="match status" value="1"/>
</dbReference>
<dbReference type="Proteomes" id="UP000039046">
    <property type="component" value="Unassembled WGS sequence"/>
</dbReference>
<feature type="compositionally biased region" description="Gly residues" evidence="1">
    <location>
        <begin position="463"/>
        <end position="476"/>
    </location>
</feature>
<keyword evidence="4" id="KW-1185">Reference proteome</keyword>
<dbReference type="GO" id="GO:0003824">
    <property type="term" value="F:catalytic activity"/>
    <property type="evidence" value="ECO:0007669"/>
    <property type="project" value="InterPro"/>
</dbReference>
<name>A0A0A1T1E1_9HYPO</name>
<reference evidence="3 4" key="1">
    <citation type="journal article" date="2015" name="Genome Announc.">
        <title>Draft Genome Sequence and Gene Annotation of the Entomopathogenic Fungus Verticillium hemipterigenum.</title>
        <authorList>
            <person name="Horn F."/>
            <person name="Habel A."/>
            <person name="Scharf D.H."/>
            <person name="Dworschak J."/>
            <person name="Brakhage A.A."/>
            <person name="Guthke R."/>
            <person name="Hertweck C."/>
            <person name="Linde J."/>
        </authorList>
    </citation>
    <scope>NUCLEOTIDE SEQUENCE [LARGE SCALE GENOMIC DNA]</scope>
</reference>
<dbReference type="InterPro" id="IPR036928">
    <property type="entry name" value="AS_sf"/>
</dbReference>
<sequence>MGAAVTPAMYDAHLLSASAAAKLIQSGELTVEHYVEALLQRIDERDEDVKAWAFLDRDQVLANARALDALTADQRGPLHGVVIGVKDVIYTKDMPTEFNSPIYKGHFPQVDAASIAILRASGALFLGKTVTTEFAATANGPGTFNPHDITRTPGGSSAGSGAAVGDFQVPVALGTQTGGSTIRPAAYCGIYGFKPTWGAVSREGQKFFSLTFDTLGIFSRHVDDLTMMTDAFKITDDQPSSFQSLEGARFALIKSMLWPAAEPATRDALARGAELLRSHGAIVEEIELPKSFDKLPQWYNVVLDMEGSKAFLPEYSSAVEQLDSLMVGYVENKSKYTQRQYVEALDNMAALRPQFDALVNGYDAVLTPSTPDEAPVGTDTGSYLFCKIWTGLHVPVVNIPGFGGPNNMPVGLSLVAPRYHDRHLLSVTSHVGPLFEAEGGWERPVHGPTTHREANGHDRENGNGSGHGNGNGNGHL</sequence>
<dbReference type="PANTHER" id="PTHR11895:SF151">
    <property type="entry name" value="GLUTAMYL-TRNA(GLN) AMIDOTRANSFERASE SUBUNIT A"/>
    <property type="match status" value="1"/>
</dbReference>
<dbReference type="InterPro" id="IPR000120">
    <property type="entry name" value="Amidase"/>
</dbReference>
<dbReference type="AlphaFoldDB" id="A0A0A1T1E1"/>
<evidence type="ECO:0000259" key="2">
    <source>
        <dbReference type="Pfam" id="PF01425"/>
    </source>
</evidence>
<evidence type="ECO:0000313" key="4">
    <source>
        <dbReference type="Proteomes" id="UP000039046"/>
    </source>
</evidence>
<evidence type="ECO:0000256" key="1">
    <source>
        <dbReference type="SAM" id="MobiDB-lite"/>
    </source>
</evidence>
<gene>
    <name evidence="3" type="ORF">VHEMI00253</name>
</gene>
<proteinExistence type="predicted"/>
<feature type="compositionally biased region" description="Basic and acidic residues" evidence="1">
    <location>
        <begin position="440"/>
        <end position="461"/>
    </location>
</feature>
<evidence type="ECO:0000313" key="3">
    <source>
        <dbReference type="EMBL" id="CEJ80047.1"/>
    </source>
</evidence>